<protein>
    <recommendedName>
        <fullName evidence="16">Ion transport domain-containing protein</fullName>
    </recommendedName>
</protein>
<keyword evidence="6" id="KW-0106">Calcium</keyword>
<keyword evidence="4" id="KW-0107">Calcium channel</keyword>
<evidence type="ECO:0000313" key="18">
    <source>
        <dbReference type="Proteomes" id="UP001178507"/>
    </source>
</evidence>
<comment type="subcellular location">
    <subcellularLocation>
        <location evidence="1">Membrane</location>
        <topology evidence="1">Multi-pass membrane protein</topology>
    </subcellularLocation>
</comment>
<feature type="transmembrane region" description="Helical" evidence="15">
    <location>
        <begin position="236"/>
        <end position="263"/>
    </location>
</feature>
<dbReference type="GO" id="GO:0008331">
    <property type="term" value="F:high voltage-gated calcium channel activity"/>
    <property type="evidence" value="ECO:0007669"/>
    <property type="project" value="TreeGrafter"/>
</dbReference>
<name>A0AA36MRX2_9DINO</name>
<evidence type="ECO:0000256" key="13">
    <source>
        <dbReference type="SAM" id="Coils"/>
    </source>
</evidence>
<comment type="caution">
    <text evidence="17">The sequence shown here is derived from an EMBL/GenBank/DDBJ whole genome shotgun (WGS) entry which is preliminary data.</text>
</comment>
<evidence type="ECO:0000256" key="6">
    <source>
        <dbReference type="ARBA" id="ARBA00022837"/>
    </source>
</evidence>
<dbReference type="GO" id="GO:0098703">
    <property type="term" value="P:calcium ion import across plasma membrane"/>
    <property type="evidence" value="ECO:0007669"/>
    <property type="project" value="TreeGrafter"/>
</dbReference>
<evidence type="ECO:0000256" key="7">
    <source>
        <dbReference type="ARBA" id="ARBA00022882"/>
    </source>
</evidence>
<evidence type="ECO:0000256" key="11">
    <source>
        <dbReference type="ARBA" id="ARBA00023180"/>
    </source>
</evidence>
<accession>A0AA36MRX2</accession>
<dbReference type="InterPro" id="IPR027359">
    <property type="entry name" value="Volt_channel_dom_sf"/>
</dbReference>
<feature type="compositionally biased region" description="Basic and acidic residues" evidence="14">
    <location>
        <begin position="430"/>
        <end position="443"/>
    </location>
</feature>
<evidence type="ECO:0000256" key="12">
    <source>
        <dbReference type="ARBA" id="ARBA00023303"/>
    </source>
</evidence>
<evidence type="ECO:0000256" key="2">
    <source>
        <dbReference type="ARBA" id="ARBA00022448"/>
    </source>
</evidence>
<evidence type="ECO:0000256" key="9">
    <source>
        <dbReference type="ARBA" id="ARBA00023065"/>
    </source>
</evidence>
<dbReference type="InterPro" id="IPR005821">
    <property type="entry name" value="Ion_trans_dom"/>
</dbReference>
<sequence length="455" mass="52388">MEMGQSHRLRSERERLRHRCRRKVEELQPVDQVSAVVIVLSVGITLLEACYISHDWIREFSDFAQGLFAAMFVAQQIHVVYNYFAQSTGPPPSLFSFFFTDRRAAWNLFDLVMNVTSLLDIFVTSWEGRFVHGLGAVRVMRVMRLVRLFGSSKFLDDFGRVTHTALWQMLNFSIVIMGSLALASVVATNMLWDFPEESVAANYSDMPTTMWTLFKIMTMDGWIDCVEPLLELHPSLLLFFASFVFFSLSSISIVPAIFIEILIEDREKHKAERRKRQRLRAKLRQQRLELEEDEDSSCNSASSLDSGREITRTRSSPHLRRSSWVDETRDSRDREPEVLKLRLAQEEMQRLQATLHEAVQELRRELLQCLERSESKRSLALAPASSAEIAPARSEPREARGASEADPWPSGSLDAEWQTWPARSTSQAERPTEELDKAEDWKPWKPGYGLQFPPV</sequence>
<keyword evidence="5 15" id="KW-0812">Transmembrane</keyword>
<dbReference type="GO" id="GO:0005891">
    <property type="term" value="C:voltage-gated calcium channel complex"/>
    <property type="evidence" value="ECO:0007669"/>
    <property type="project" value="TreeGrafter"/>
</dbReference>
<keyword evidence="11" id="KW-0325">Glycoprotein</keyword>
<reference evidence="17" key="1">
    <citation type="submission" date="2023-08" db="EMBL/GenBank/DDBJ databases">
        <authorList>
            <person name="Chen Y."/>
            <person name="Shah S."/>
            <person name="Dougan E. K."/>
            <person name="Thang M."/>
            <person name="Chan C."/>
        </authorList>
    </citation>
    <scope>NUCLEOTIDE SEQUENCE</scope>
</reference>
<evidence type="ECO:0000256" key="8">
    <source>
        <dbReference type="ARBA" id="ARBA00022989"/>
    </source>
</evidence>
<feature type="coiled-coil region" evidence="13">
    <location>
        <begin position="341"/>
        <end position="368"/>
    </location>
</feature>
<proteinExistence type="predicted"/>
<evidence type="ECO:0000256" key="14">
    <source>
        <dbReference type="SAM" id="MobiDB-lite"/>
    </source>
</evidence>
<evidence type="ECO:0000256" key="3">
    <source>
        <dbReference type="ARBA" id="ARBA00022568"/>
    </source>
</evidence>
<dbReference type="InterPro" id="IPR050599">
    <property type="entry name" value="VDCC_alpha-1_subunit"/>
</dbReference>
<dbReference type="SUPFAM" id="SSF81324">
    <property type="entry name" value="Voltage-gated potassium channels"/>
    <property type="match status" value="1"/>
</dbReference>
<evidence type="ECO:0000256" key="5">
    <source>
        <dbReference type="ARBA" id="ARBA00022692"/>
    </source>
</evidence>
<feature type="transmembrane region" description="Helical" evidence="15">
    <location>
        <begin position="170"/>
        <end position="192"/>
    </location>
</feature>
<evidence type="ECO:0000259" key="16">
    <source>
        <dbReference type="Pfam" id="PF00520"/>
    </source>
</evidence>
<organism evidence="17 18">
    <name type="scientific">Effrenium voratum</name>
    <dbReference type="NCBI Taxonomy" id="2562239"/>
    <lineage>
        <taxon>Eukaryota</taxon>
        <taxon>Sar</taxon>
        <taxon>Alveolata</taxon>
        <taxon>Dinophyceae</taxon>
        <taxon>Suessiales</taxon>
        <taxon>Symbiodiniaceae</taxon>
        <taxon>Effrenium</taxon>
    </lineage>
</organism>
<evidence type="ECO:0000256" key="15">
    <source>
        <dbReference type="SAM" id="Phobius"/>
    </source>
</evidence>
<feature type="region of interest" description="Disordered" evidence="14">
    <location>
        <begin position="292"/>
        <end position="328"/>
    </location>
</feature>
<keyword evidence="3" id="KW-0109">Calcium transport</keyword>
<keyword evidence="13" id="KW-0175">Coiled coil</keyword>
<keyword evidence="2" id="KW-0813">Transport</keyword>
<evidence type="ECO:0000313" key="17">
    <source>
        <dbReference type="EMBL" id="CAJ1376937.1"/>
    </source>
</evidence>
<dbReference type="Proteomes" id="UP001178507">
    <property type="component" value="Unassembled WGS sequence"/>
</dbReference>
<dbReference type="Pfam" id="PF00520">
    <property type="entry name" value="Ion_trans"/>
    <property type="match status" value="1"/>
</dbReference>
<keyword evidence="18" id="KW-1185">Reference proteome</keyword>
<dbReference type="PANTHER" id="PTHR45628:SF7">
    <property type="entry name" value="VOLTAGE-DEPENDENT CALCIUM CHANNEL TYPE A SUBUNIT ALPHA-1"/>
    <property type="match status" value="1"/>
</dbReference>
<evidence type="ECO:0000256" key="1">
    <source>
        <dbReference type="ARBA" id="ARBA00004141"/>
    </source>
</evidence>
<feature type="domain" description="Ion transport" evidence="16">
    <location>
        <begin position="32"/>
        <end position="248"/>
    </location>
</feature>
<keyword evidence="9" id="KW-0406">Ion transport</keyword>
<keyword evidence="10 15" id="KW-0472">Membrane</keyword>
<feature type="region of interest" description="Disordered" evidence="14">
    <location>
        <begin position="377"/>
        <end position="455"/>
    </location>
</feature>
<evidence type="ECO:0000256" key="10">
    <source>
        <dbReference type="ARBA" id="ARBA00023136"/>
    </source>
</evidence>
<keyword evidence="8 15" id="KW-1133">Transmembrane helix</keyword>
<keyword evidence="7" id="KW-0851">Voltage-gated channel</keyword>
<gene>
    <name evidence="17" type="ORF">EVOR1521_LOCUS5874</name>
</gene>
<dbReference type="EMBL" id="CAUJNA010000433">
    <property type="protein sequence ID" value="CAJ1376937.1"/>
    <property type="molecule type" value="Genomic_DNA"/>
</dbReference>
<dbReference type="PANTHER" id="PTHR45628">
    <property type="entry name" value="VOLTAGE-DEPENDENT CALCIUM CHANNEL TYPE A SUBUNIT ALPHA-1"/>
    <property type="match status" value="1"/>
</dbReference>
<evidence type="ECO:0000256" key="4">
    <source>
        <dbReference type="ARBA" id="ARBA00022673"/>
    </source>
</evidence>
<dbReference type="AlphaFoldDB" id="A0AA36MRX2"/>
<dbReference type="Gene3D" id="1.10.287.70">
    <property type="match status" value="1"/>
</dbReference>
<feature type="compositionally biased region" description="Basic and acidic residues" evidence="14">
    <location>
        <begin position="394"/>
        <end position="403"/>
    </location>
</feature>
<keyword evidence="12" id="KW-0407">Ion channel</keyword>
<dbReference type="Gene3D" id="1.20.120.350">
    <property type="entry name" value="Voltage-gated potassium channels. Chain C"/>
    <property type="match status" value="1"/>
</dbReference>